<evidence type="ECO:0000313" key="5">
    <source>
        <dbReference type="EMBL" id="ONK62339.1"/>
    </source>
</evidence>
<feature type="compositionally biased region" description="Basic and acidic residues" evidence="1">
    <location>
        <begin position="629"/>
        <end position="650"/>
    </location>
</feature>
<evidence type="ECO:0000313" key="6">
    <source>
        <dbReference type="Proteomes" id="UP000243459"/>
    </source>
</evidence>
<dbReference type="InterPro" id="IPR022212">
    <property type="entry name" value="DUF3741"/>
</dbReference>
<organism evidence="5 6">
    <name type="scientific">Asparagus officinalis</name>
    <name type="common">Garden asparagus</name>
    <dbReference type="NCBI Taxonomy" id="4686"/>
    <lineage>
        <taxon>Eukaryota</taxon>
        <taxon>Viridiplantae</taxon>
        <taxon>Streptophyta</taxon>
        <taxon>Embryophyta</taxon>
        <taxon>Tracheophyta</taxon>
        <taxon>Spermatophyta</taxon>
        <taxon>Magnoliopsida</taxon>
        <taxon>Liliopsida</taxon>
        <taxon>Asparagales</taxon>
        <taxon>Asparagaceae</taxon>
        <taxon>Asparagoideae</taxon>
        <taxon>Asparagus</taxon>
    </lineage>
</organism>
<dbReference type="InterPro" id="IPR025486">
    <property type="entry name" value="DUF4378"/>
</dbReference>
<sequence>MYGEFREKGRSRSRSGERKEIVDPDSEAVDRAQLGANGQLRKQINLSKRTLDSIPGSRVPVEEYSSGLDFGRVSSRKASRTIKTLIDKEISKEMQMRRSSPSVVARLMGLDTLPSVLTGQHKERGISSKKTSSVGFHRKHTSHECYPLQSNNEHQECKDVFEVMEVPKTEKQKHKPLSKGASSLEQGEFDLRPSDIELAFVKQKFMDADHSSTDDEFQYYKEYNDALEDLDPNSDLLVKYLREPNSLFRKHLQDLKCSPPSPHARHITILKPSRVAKSDNESCCRSQTYTERHTHLLKDGVKSFKKPVSNLVNHSIKEHNCSLQHKLSEPLCTGKTKGHFQSTPIVVLKPSLERAQDIIKTVPSARSPDNYPYRLIRQKRVPISGESEFCGDRERHKLSASMVVMGHKSKGLREIARDVTKQLRHAGNSGKVVADSKKRRSVRDENPRNRSGMENLKSEPNIWFYNELNECGDSLSASSYYATESSVSREARKRLSERLDSIKQIHKVGLVDKGSSTLGEMLVSDREIPGTTQNASIIQNVSGEKVLGDEILARREYPMGIGSKDDWRDGWSRNLSRSKSLPTSSFVYGDHKSNRKNRVGISDSSHLQNVLNKSRNDSFDTNVSQRTRPSTERLSYRHDASQSFSGREESEIFDREIHVNSEQLHDKFHVTHTGEEVYCFPELTDNYQALQSTKLEVQANDGKISGPDLNYTGRKETSVDHPQVSSLSSHCNLSEPLSPSSPKEDQPTPISVLEPPPSEEDKSGSDDFEKISAGLKDLRMQLRLLKLESADSDAEDLELFISSDEEDSGGKCHSPLSSGEVLQAFRDDEDRDFSYLLDVLIDSGVRYTSGNSLFNAYYPEEHPVGKEVFEKLEKKYRMMTSWSKSERKLLFDLISSILSDILTRMKSSCPSSEDLVEDVWQLVVKKRKELGGNQEQLLLDPWWLNLGDDVATIGKELETILVDDLMEELLSQII</sequence>
<proteinExistence type="predicted"/>
<feature type="region of interest" description="Disordered" evidence="1">
    <location>
        <begin position="613"/>
        <end position="650"/>
    </location>
</feature>
<dbReference type="InterPro" id="IPR032795">
    <property type="entry name" value="DUF3741-assoc"/>
</dbReference>
<dbReference type="Pfam" id="PF12552">
    <property type="entry name" value="DUF3741"/>
    <property type="match status" value="1"/>
</dbReference>
<feature type="region of interest" description="Disordered" evidence="1">
    <location>
        <begin position="425"/>
        <end position="455"/>
    </location>
</feature>
<feature type="region of interest" description="Disordered" evidence="1">
    <location>
        <begin position="698"/>
        <end position="768"/>
    </location>
</feature>
<feature type="compositionally biased region" description="Basic and acidic residues" evidence="1">
    <location>
        <begin position="759"/>
        <end position="768"/>
    </location>
</feature>
<feature type="domain" description="DUF4378" evidence="3">
    <location>
        <begin position="832"/>
        <end position="968"/>
    </location>
</feature>
<dbReference type="OMA" id="DSEHACH"/>
<dbReference type="Pfam" id="PF14309">
    <property type="entry name" value="DUF4378"/>
    <property type="match status" value="1"/>
</dbReference>
<feature type="domain" description="DUF3741" evidence="2">
    <location>
        <begin position="202"/>
        <end position="246"/>
    </location>
</feature>
<feature type="compositionally biased region" description="Basic and acidic residues" evidence="1">
    <location>
        <begin position="1"/>
        <end position="22"/>
    </location>
</feature>
<dbReference type="Gramene" id="ONK62339">
    <property type="protein sequence ID" value="ONK62339"/>
    <property type="gene ID" value="A4U43_C07F2870"/>
</dbReference>
<dbReference type="Pfam" id="PF14383">
    <property type="entry name" value="VARLMGL"/>
    <property type="match status" value="1"/>
</dbReference>
<accession>A0A5P1EC16</accession>
<evidence type="ECO:0000256" key="1">
    <source>
        <dbReference type="SAM" id="MobiDB-lite"/>
    </source>
</evidence>
<name>A0A5P1EC16_ASPOF</name>
<gene>
    <name evidence="5" type="ORF">A4U43_C07F2870</name>
</gene>
<dbReference type="EMBL" id="CM007387">
    <property type="protein sequence ID" value="ONK62339.1"/>
    <property type="molecule type" value="Genomic_DNA"/>
</dbReference>
<reference evidence="6" key="1">
    <citation type="journal article" date="2017" name="Nat. Commun.">
        <title>The asparagus genome sheds light on the origin and evolution of a young Y chromosome.</title>
        <authorList>
            <person name="Harkess A."/>
            <person name="Zhou J."/>
            <person name="Xu C."/>
            <person name="Bowers J.E."/>
            <person name="Van der Hulst R."/>
            <person name="Ayyampalayam S."/>
            <person name="Mercati F."/>
            <person name="Riccardi P."/>
            <person name="McKain M.R."/>
            <person name="Kakrana A."/>
            <person name="Tang H."/>
            <person name="Ray J."/>
            <person name="Groenendijk J."/>
            <person name="Arikit S."/>
            <person name="Mathioni S.M."/>
            <person name="Nakano M."/>
            <person name="Shan H."/>
            <person name="Telgmann-Rauber A."/>
            <person name="Kanno A."/>
            <person name="Yue Z."/>
            <person name="Chen H."/>
            <person name="Li W."/>
            <person name="Chen Y."/>
            <person name="Xu X."/>
            <person name="Zhang Y."/>
            <person name="Luo S."/>
            <person name="Chen H."/>
            <person name="Gao J."/>
            <person name="Mao Z."/>
            <person name="Pires J.C."/>
            <person name="Luo M."/>
            <person name="Kudrna D."/>
            <person name="Wing R.A."/>
            <person name="Meyers B.C."/>
            <person name="Yi K."/>
            <person name="Kong H."/>
            <person name="Lavrijsen P."/>
            <person name="Sunseri F."/>
            <person name="Falavigna A."/>
            <person name="Ye Y."/>
            <person name="Leebens-Mack J.H."/>
            <person name="Chen G."/>
        </authorList>
    </citation>
    <scope>NUCLEOTIDE SEQUENCE [LARGE SCALE GENOMIC DNA]</scope>
    <source>
        <strain evidence="6">cv. DH0086</strain>
    </source>
</reference>
<dbReference type="PANTHER" id="PTHR46836">
    <property type="entry name" value="AFADIN"/>
    <property type="match status" value="1"/>
</dbReference>
<feature type="region of interest" description="Disordered" evidence="1">
    <location>
        <begin position="576"/>
        <end position="599"/>
    </location>
</feature>
<dbReference type="AlphaFoldDB" id="A0A5P1EC16"/>
<keyword evidence="6" id="KW-1185">Reference proteome</keyword>
<evidence type="ECO:0008006" key="7">
    <source>
        <dbReference type="Google" id="ProtNLM"/>
    </source>
</evidence>
<evidence type="ECO:0000259" key="2">
    <source>
        <dbReference type="Pfam" id="PF12552"/>
    </source>
</evidence>
<feature type="region of interest" description="Disordered" evidence="1">
    <location>
        <begin position="1"/>
        <end position="38"/>
    </location>
</feature>
<feature type="compositionally biased region" description="Polar residues" evidence="1">
    <location>
        <begin position="613"/>
        <end position="628"/>
    </location>
</feature>
<dbReference type="Proteomes" id="UP000243459">
    <property type="component" value="Chromosome 7"/>
</dbReference>
<dbReference type="PANTHER" id="PTHR46836:SF8">
    <property type="entry name" value="AFADIN"/>
    <property type="match status" value="1"/>
</dbReference>
<feature type="compositionally biased region" description="Polar residues" evidence="1">
    <location>
        <begin position="576"/>
        <end position="586"/>
    </location>
</feature>
<feature type="compositionally biased region" description="Polar residues" evidence="1">
    <location>
        <begin position="723"/>
        <end position="732"/>
    </location>
</feature>
<feature type="domain" description="DUF3741" evidence="4">
    <location>
        <begin position="100"/>
        <end position="115"/>
    </location>
</feature>
<evidence type="ECO:0000259" key="4">
    <source>
        <dbReference type="Pfam" id="PF14383"/>
    </source>
</evidence>
<protein>
    <recommendedName>
        <fullName evidence="7">DUF4378 domain-containing protein</fullName>
    </recommendedName>
</protein>
<evidence type="ECO:0000259" key="3">
    <source>
        <dbReference type="Pfam" id="PF14309"/>
    </source>
</evidence>